<dbReference type="RefSeq" id="WP_141316248.1">
    <property type="nucleotide sequence ID" value="NZ_BJND01000124.1"/>
</dbReference>
<dbReference type="EMBL" id="BJND01000124">
    <property type="protein sequence ID" value="GEC10598.1"/>
    <property type="molecule type" value="Genomic_DNA"/>
</dbReference>
<evidence type="ECO:0000256" key="1">
    <source>
        <dbReference type="SAM" id="MobiDB-lite"/>
    </source>
</evidence>
<protein>
    <submittedName>
        <fullName evidence="2">Uncharacterized protein</fullName>
    </submittedName>
</protein>
<gene>
    <name evidence="2" type="ORF">SSP24_82530</name>
</gene>
<comment type="caution">
    <text evidence="2">The sequence shown here is derived from an EMBL/GenBank/DDBJ whole genome shotgun (WGS) entry which is preliminary data.</text>
</comment>
<proteinExistence type="predicted"/>
<evidence type="ECO:0000313" key="3">
    <source>
        <dbReference type="Proteomes" id="UP000317881"/>
    </source>
</evidence>
<reference evidence="2 3" key="1">
    <citation type="submission" date="2019-06" db="EMBL/GenBank/DDBJ databases">
        <title>Whole genome shotgun sequence of Streptomyces spinoverrucosus NBRC 14228.</title>
        <authorList>
            <person name="Hosoyama A."/>
            <person name="Uohara A."/>
            <person name="Ohji S."/>
            <person name="Ichikawa N."/>
        </authorList>
    </citation>
    <scope>NUCLEOTIDE SEQUENCE [LARGE SCALE GENOMIC DNA]</scope>
    <source>
        <strain evidence="2 3">NBRC 14228</strain>
    </source>
</reference>
<sequence>MLALTPGGQREPAVGFGVVVPVGLTVRADGHLEGVTAMDFARQLGQRLAVSSPQLLRTGRFRLVRGASGSPDPSGLGLYNSERRRIGTGAA</sequence>
<evidence type="ECO:0000313" key="2">
    <source>
        <dbReference type="EMBL" id="GEC10598.1"/>
    </source>
</evidence>
<organism evidence="2 3">
    <name type="scientific">Streptomyces spinoverrucosus</name>
    <dbReference type="NCBI Taxonomy" id="284043"/>
    <lineage>
        <taxon>Bacteria</taxon>
        <taxon>Bacillati</taxon>
        <taxon>Actinomycetota</taxon>
        <taxon>Actinomycetes</taxon>
        <taxon>Kitasatosporales</taxon>
        <taxon>Streptomycetaceae</taxon>
        <taxon>Streptomyces</taxon>
    </lineage>
</organism>
<feature type="region of interest" description="Disordered" evidence="1">
    <location>
        <begin position="66"/>
        <end position="91"/>
    </location>
</feature>
<dbReference type="Proteomes" id="UP000317881">
    <property type="component" value="Unassembled WGS sequence"/>
</dbReference>
<dbReference type="AlphaFoldDB" id="A0A4Y3VWJ1"/>
<keyword evidence="3" id="KW-1185">Reference proteome</keyword>
<accession>A0A4Y3VWJ1</accession>
<name>A0A4Y3VWJ1_9ACTN</name>